<proteinExistence type="inferred from homology"/>
<keyword evidence="2" id="KW-0812">Transmembrane</keyword>
<organism evidence="4 5">
    <name type="scientific">Oceanirhabdus seepicola</name>
    <dbReference type="NCBI Taxonomy" id="2828781"/>
    <lineage>
        <taxon>Bacteria</taxon>
        <taxon>Bacillati</taxon>
        <taxon>Bacillota</taxon>
        <taxon>Clostridia</taxon>
        <taxon>Eubacteriales</taxon>
        <taxon>Clostridiaceae</taxon>
        <taxon>Oceanirhabdus</taxon>
    </lineage>
</organism>
<feature type="transmembrane region" description="Helical" evidence="2">
    <location>
        <begin position="120"/>
        <end position="137"/>
    </location>
</feature>
<feature type="transmembrane region" description="Helical" evidence="2">
    <location>
        <begin position="9"/>
        <end position="28"/>
    </location>
</feature>
<comment type="similarity">
    <text evidence="1">Belongs to the EamA transporter family.</text>
</comment>
<evidence type="ECO:0000256" key="1">
    <source>
        <dbReference type="ARBA" id="ARBA00007362"/>
    </source>
</evidence>
<name>A0A9J6P9N9_9CLOT</name>
<keyword evidence="2" id="KW-0472">Membrane</keyword>
<dbReference type="EMBL" id="JAGSOJ010000005">
    <property type="protein sequence ID" value="MCM1992157.1"/>
    <property type="molecule type" value="Genomic_DNA"/>
</dbReference>
<accession>A0A9J6P9N9</accession>
<protein>
    <submittedName>
        <fullName evidence="4">DMT family transporter</fullName>
    </submittedName>
</protein>
<feature type="domain" description="EamA" evidence="3">
    <location>
        <begin position="8"/>
        <end position="134"/>
    </location>
</feature>
<evidence type="ECO:0000313" key="4">
    <source>
        <dbReference type="EMBL" id="MCM1992157.1"/>
    </source>
</evidence>
<dbReference type="Pfam" id="PF00892">
    <property type="entry name" value="EamA"/>
    <property type="match status" value="2"/>
</dbReference>
<reference evidence="4" key="1">
    <citation type="journal article" date="2021" name="mSystems">
        <title>Bacteria and Archaea Synergistically Convert Glycine Betaine to Biogenic Methane in the Formosa Cold Seep of the South China Sea.</title>
        <authorList>
            <person name="Li L."/>
            <person name="Zhang W."/>
            <person name="Zhang S."/>
            <person name="Song L."/>
            <person name="Sun Q."/>
            <person name="Zhang H."/>
            <person name="Xiang H."/>
            <person name="Dong X."/>
        </authorList>
    </citation>
    <scope>NUCLEOTIDE SEQUENCE</scope>
    <source>
        <strain evidence="4">ZWT</strain>
    </source>
</reference>
<feature type="transmembrane region" description="Helical" evidence="2">
    <location>
        <begin position="199"/>
        <end position="217"/>
    </location>
</feature>
<comment type="caution">
    <text evidence="4">The sequence shown here is derived from an EMBL/GenBank/DDBJ whole genome shotgun (WGS) entry which is preliminary data.</text>
</comment>
<keyword evidence="2" id="KW-1133">Transmembrane helix</keyword>
<dbReference type="InterPro" id="IPR000620">
    <property type="entry name" value="EamA_dom"/>
</dbReference>
<keyword evidence="5" id="KW-1185">Reference proteome</keyword>
<dbReference type="AlphaFoldDB" id="A0A9J6P9N9"/>
<feature type="transmembrane region" description="Helical" evidence="2">
    <location>
        <begin position="143"/>
        <end position="161"/>
    </location>
</feature>
<dbReference type="SUPFAM" id="SSF103481">
    <property type="entry name" value="Multidrug resistance efflux transporter EmrE"/>
    <property type="match status" value="2"/>
</dbReference>
<feature type="transmembrane region" description="Helical" evidence="2">
    <location>
        <begin position="173"/>
        <end position="193"/>
    </location>
</feature>
<feature type="transmembrane region" description="Helical" evidence="2">
    <location>
        <begin position="254"/>
        <end position="273"/>
    </location>
</feature>
<feature type="domain" description="EamA" evidence="3">
    <location>
        <begin position="144"/>
        <end position="269"/>
    </location>
</feature>
<feature type="transmembrane region" description="Helical" evidence="2">
    <location>
        <begin position="34"/>
        <end position="52"/>
    </location>
</feature>
<evidence type="ECO:0000313" key="5">
    <source>
        <dbReference type="Proteomes" id="UP001056429"/>
    </source>
</evidence>
<evidence type="ECO:0000259" key="3">
    <source>
        <dbReference type="Pfam" id="PF00892"/>
    </source>
</evidence>
<sequence length="283" mass="31415">MKLNRNRALLYLVLTSILWSMGGLFIKLIDCNSFTIAGARSGIAFLVISLYTRKKSFKPSKPSKMLVIGVISYALLVILFVTSTKLTTSANAIMLQFTAPIWVALLSHFILNVKTSLNDWIIIIIVFLGILLFFMGQLNSGNLLGNLLAVLSGICMAMMIISMKYIKVEPIQITLFGNLLIFILSIPFLFQTHFSLRDLLYLIILGVFQLGISYILYTSAIKHVSALEGILIPILEPILNPIWVLIFAGERPGVYSLLGGIIVLTAITFRTIHLSRVSISESM</sequence>
<dbReference type="InterPro" id="IPR037185">
    <property type="entry name" value="EmrE-like"/>
</dbReference>
<evidence type="ECO:0000256" key="2">
    <source>
        <dbReference type="SAM" id="Phobius"/>
    </source>
</evidence>
<feature type="transmembrane region" description="Helical" evidence="2">
    <location>
        <begin position="93"/>
        <end position="113"/>
    </location>
</feature>
<reference evidence="4" key="2">
    <citation type="submission" date="2021-04" db="EMBL/GenBank/DDBJ databases">
        <authorList>
            <person name="Dong X."/>
        </authorList>
    </citation>
    <scope>NUCLEOTIDE SEQUENCE</scope>
    <source>
        <strain evidence="4">ZWT</strain>
    </source>
</reference>
<feature type="transmembrane region" description="Helical" evidence="2">
    <location>
        <begin position="64"/>
        <end position="81"/>
    </location>
</feature>
<dbReference type="Proteomes" id="UP001056429">
    <property type="component" value="Unassembled WGS sequence"/>
</dbReference>
<feature type="transmembrane region" description="Helical" evidence="2">
    <location>
        <begin position="229"/>
        <end position="248"/>
    </location>
</feature>
<dbReference type="GO" id="GO:0016020">
    <property type="term" value="C:membrane"/>
    <property type="evidence" value="ECO:0007669"/>
    <property type="project" value="InterPro"/>
</dbReference>
<gene>
    <name evidence="4" type="ORF">KDK92_20745</name>
</gene>
<dbReference type="PANTHER" id="PTHR22911">
    <property type="entry name" value="ACYL-MALONYL CONDENSING ENZYME-RELATED"/>
    <property type="match status" value="1"/>
</dbReference>